<sequence length="430" mass="44171">MKNGTRSMGARLGRVAVAVSMCAALGAAGTEARGEDLASVVARAREQVESGAFADALRTLNTLPKSEIPPTLAVEAGLLETQAALVTKGEAAGAQACTKAIIAAGYDPEVARDQSPKVRAACRTAAESARKDRIERAGVKLSDLEIEAPEVAWAPVRISATASVAPPWLRVIARVRSSAIEGSFDLPLAPSPDGPLRGTLDPSFIRPKAKLDITIVAQDKFGDLATTALTKTLTVPAQEAIVALGDVPGSAVVLVDDKPVDPDDDGRVAVEPGKHEVEMQVDGATSSTTVTVQRGSVARVALSPTKGGGRTFAWIATGLTVGFGAASGVLLYTAASRTSEIEDLAALREPGTSLPATDYGQIKARDDERRTFQTVGLGLAIGGGVMGALALTFWLLPSGGGKKAVKKDAHLAPVIVPYIGPGSVGLSGTF</sequence>
<comment type="caution">
    <text evidence="2">The sequence shown here is derived from an EMBL/GenBank/DDBJ whole genome shotgun (WGS) entry which is preliminary data.</text>
</comment>
<evidence type="ECO:0000256" key="1">
    <source>
        <dbReference type="SAM" id="Phobius"/>
    </source>
</evidence>
<accession>A0A4U1JDJ9</accession>
<feature type="transmembrane region" description="Helical" evidence="1">
    <location>
        <begin position="375"/>
        <end position="396"/>
    </location>
</feature>
<evidence type="ECO:0000313" key="3">
    <source>
        <dbReference type="Proteomes" id="UP000309215"/>
    </source>
</evidence>
<keyword evidence="1" id="KW-1133">Transmembrane helix</keyword>
<gene>
    <name evidence="2" type="ORF">E8A74_14005</name>
</gene>
<feature type="transmembrane region" description="Helical" evidence="1">
    <location>
        <begin position="312"/>
        <end position="332"/>
    </location>
</feature>
<dbReference type="AlphaFoldDB" id="A0A4U1JDJ9"/>
<name>A0A4U1JDJ9_9BACT</name>
<dbReference type="OrthoDB" id="5491589at2"/>
<organism evidence="2 3">
    <name type="scientific">Polyangium fumosum</name>
    <dbReference type="NCBI Taxonomy" id="889272"/>
    <lineage>
        <taxon>Bacteria</taxon>
        <taxon>Pseudomonadati</taxon>
        <taxon>Myxococcota</taxon>
        <taxon>Polyangia</taxon>
        <taxon>Polyangiales</taxon>
        <taxon>Polyangiaceae</taxon>
        <taxon>Polyangium</taxon>
    </lineage>
</organism>
<dbReference type="Proteomes" id="UP000309215">
    <property type="component" value="Unassembled WGS sequence"/>
</dbReference>
<reference evidence="2 3" key="1">
    <citation type="submission" date="2019-04" db="EMBL/GenBank/DDBJ databases">
        <authorList>
            <person name="Li Y."/>
            <person name="Wang J."/>
        </authorList>
    </citation>
    <scope>NUCLEOTIDE SEQUENCE [LARGE SCALE GENOMIC DNA]</scope>
    <source>
        <strain evidence="2 3">DSM 14668</strain>
    </source>
</reference>
<evidence type="ECO:0000313" key="2">
    <source>
        <dbReference type="EMBL" id="TKD08897.1"/>
    </source>
</evidence>
<evidence type="ECO:0008006" key="4">
    <source>
        <dbReference type="Google" id="ProtNLM"/>
    </source>
</evidence>
<proteinExistence type="predicted"/>
<keyword evidence="1" id="KW-0472">Membrane</keyword>
<keyword evidence="1" id="KW-0812">Transmembrane</keyword>
<dbReference type="RefSeq" id="WP_136929496.1">
    <property type="nucleotide sequence ID" value="NZ_SSMQ01000012.1"/>
</dbReference>
<keyword evidence="3" id="KW-1185">Reference proteome</keyword>
<protein>
    <recommendedName>
        <fullName evidence="4">PEGA domain-containing protein</fullName>
    </recommendedName>
</protein>
<dbReference type="EMBL" id="SSMQ01000012">
    <property type="protein sequence ID" value="TKD08897.1"/>
    <property type="molecule type" value="Genomic_DNA"/>
</dbReference>